<reference evidence="1" key="1">
    <citation type="journal article" date="2008" name="J. Bacteriol.">
        <title>Systematic identification and sequence analysis of the genomic islands of the enteropathogenic Escherichia coli strain B171-8 by the combined use of whole-genome PCR scanning and fosmid mapping.</title>
        <authorList>
            <person name="Ogura Y."/>
            <person name="Abe H."/>
            <person name="Katsura K."/>
            <person name="Kurokawa K."/>
            <person name="Asadulghani M."/>
            <person name="Iguchi A."/>
            <person name="Ooka T."/>
            <person name="Nakayama K."/>
            <person name="Yamashita A."/>
            <person name="Hattori M."/>
            <person name="Tobe T."/>
            <person name="Hayashi T."/>
        </authorList>
    </citation>
    <scope>NUCLEOTIDE SEQUENCE</scope>
    <source>
        <strain evidence="1">B171-8</strain>
    </source>
</reference>
<sequence length="44" mass="5256">MRIKDRINKTSRNTAKHAIKTHDQEFKIHITINNIINYKLRLAP</sequence>
<accession>B3Y1G6</accession>
<protein>
    <submittedName>
        <fullName evidence="1">Uncharacterized protein</fullName>
    </submittedName>
</protein>
<proteinExistence type="predicted"/>
<name>B3Y1G6_ECO11</name>
<evidence type="ECO:0000313" key="1">
    <source>
        <dbReference type="EMBL" id="BAG66790.1"/>
    </source>
</evidence>
<organism evidence="1">
    <name type="scientific">Escherichia coli O111:H-</name>
    <dbReference type="NCBI Taxonomy" id="168927"/>
    <lineage>
        <taxon>Bacteria</taxon>
        <taxon>Pseudomonadati</taxon>
        <taxon>Pseudomonadota</taxon>
        <taxon>Gammaproteobacteria</taxon>
        <taxon>Enterobacterales</taxon>
        <taxon>Enterobacteriaceae</taxon>
        <taxon>Escherichia</taxon>
    </lineage>
</organism>
<dbReference type="AlphaFoldDB" id="B3Y1G6"/>
<dbReference type="EMBL" id="AB426061">
    <property type="protein sequence ID" value="BAG66790.1"/>
    <property type="molecule type" value="Genomic_DNA"/>
</dbReference>